<feature type="coiled-coil region" evidence="1">
    <location>
        <begin position="261"/>
        <end position="318"/>
    </location>
</feature>
<protein>
    <submittedName>
        <fullName evidence="3">Uncharacterized protein</fullName>
    </submittedName>
</protein>
<feature type="region of interest" description="Disordered" evidence="2">
    <location>
        <begin position="603"/>
        <end position="672"/>
    </location>
</feature>
<dbReference type="VEuPathDB" id="TriTrypDB:TEOVI_000589200"/>
<keyword evidence="4" id="KW-1185">Reference proteome</keyword>
<feature type="region of interest" description="Disordered" evidence="2">
    <location>
        <begin position="766"/>
        <end position="865"/>
    </location>
</feature>
<name>A0A1G4HYS4_TRYEQ</name>
<evidence type="ECO:0000256" key="2">
    <source>
        <dbReference type="SAM" id="MobiDB-lite"/>
    </source>
</evidence>
<accession>A0A1G4HYS4</accession>
<gene>
    <name evidence="3" type="ORF">TEOVI_000589200</name>
</gene>
<dbReference type="AlphaFoldDB" id="A0A1G4HYS4"/>
<dbReference type="GeneID" id="92379831"/>
<feature type="compositionally biased region" description="Polar residues" evidence="2">
    <location>
        <begin position="832"/>
        <end position="841"/>
    </location>
</feature>
<evidence type="ECO:0000313" key="3">
    <source>
        <dbReference type="EMBL" id="SCU64456.1"/>
    </source>
</evidence>
<sequence>MATPRQGPTRPPSAVAGMTEDEIAAGENAGKSMTCQGGLYATSERCRELLDDVANKERALSQLRCVLEEMAGAYEQLQRHSQRIETELETLTARYNVQQEELIAAKSKVSMQESKLQQADEDYQRRTQQLRWELKSAREERDEVTADRESLWTQIRSLRAVVEEHRRVQQAAEAAWESKLADARKEATEKAHAVLREREEILSIREAELQRALSKLEGRFDETAAETRRLELLNESLRDRVGEMQECVQREAEMRHRLEAARGTQQQENKLLSECMELERRGRREQQKAIEGGYEAQLREMKRSYELLERERRRQEEESCRALRESRLATQLARDEWLAQQQHLELTISGLRGEVDRGRLRFDQVDELKQRAESELLRAQRELQFVQQRETTLQETVETLQGTVARHRATEVRLEGEIQRLLAVVAEREREVERWKCAAERLEWKRYVGAEEVPSLSSHGTCHFHQQCGHQDGRDVGGMCGPTTELPFSPESAVPAQPTVVGSLAPACSGPSTPSRPLPSFLTPCLRQYKRCQQPYHSQHIESIDRTPNCLLNDVSRFDCTQSSEEVQAELLRSIVQDVLWEHLQPGDGVSINLMGANGHPYSSASPTGARVGGQGVPHISPWHHESRRGPPVPTRPMGEQRKSVKASQERSQTAHDATRAQGNSSPLRNPLVELPNACATPLQGPMPRDCTIQLNIRDRSGGAEHHRCGSLSTSSAIAGSAVAASETAVSPKATPTPPFVAVTSTPNSSTLCSGAFLASTPNNLSVGSSATSHRRRSTLSTHFCNKEKSKRRSNVQGYFSKQRRQPPHDVVPAPVSYEGVNELGAGYGFESNPNNSNQRFGKQGRDSRSGRSPSEGSVKRLPSSASDIRCTSNVLSIGSDVTSSTCVSATPPAPLLQLTALQERFATMSIL</sequence>
<dbReference type="RefSeq" id="XP_067076219.1">
    <property type="nucleotide sequence ID" value="XM_067220118.1"/>
</dbReference>
<feature type="coiled-coil region" evidence="1">
    <location>
        <begin position="60"/>
        <end position="147"/>
    </location>
</feature>
<proteinExistence type="predicted"/>
<dbReference type="EMBL" id="CZPT02000063">
    <property type="protein sequence ID" value="SCU64456.1"/>
    <property type="molecule type" value="Genomic_DNA"/>
</dbReference>
<organism evidence="3 4">
    <name type="scientific">Trypanosoma equiperdum</name>
    <dbReference type="NCBI Taxonomy" id="5694"/>
    <lineage>
        <taxon>Eukaryota</taxon>
        <taxon>Discoba</taxon>
        <taxon>Euglenozoa</taxon>
        <taxon>Kinetoplastea</taxon>
        <taxon>Metakinetoplastina</taxon>
        <taxon>Trypanosomatida</taxon>
        <taxon>Trypanosomatidae</taxon>
        <taxon>Trypanosoma</taxon>
    </lineage>
</organism>
<keyword evidence="1" id="KW-0175">Coiled coil</keyword>
<comment type="caution">
    <text evidence="3">The sequence shown here is derived from an EMBL/GenBank/DDBJ whole genome shotgun (WGS) entry which is preliminary data.</text>
</comment>
<reference evidence="3" key="1">
    <citation type="submission" date="2016-09" db="EMBL/GenBank/DDBJ databases">
        <authorList>
            <person name="Hebert L."/>
            <person name="Moumen B."/>
        </authorList>
    </citation>
    <scope>NUCLEOTIDE SEQUENCE [LARGE SCALE GENOMIC DNA]</scope>
    <source>
        <strain evidence="3">OVI</strain>
    </source>
</reference>
<feature type="coiled-coil region" evidence="1">
    <location>
        <begin position="362"/>
        <end position="396"/>
    </location>
</feature>
<evidence type="ECO:0000313" key="4">
    <source>
        <dbReference type="Proteomes" id="UP000195570"/>
    </source>
</evidence>
<evidence type="ECO:0000256" key="1">
    <source>
        <dbReference type="SAM" id="Coils"/>
    </source>
</evidence>
<dbReference type="Proteomes" id="UP000195570">
    <property type="component" value="Unassembled WGS sequence"/>
</dbReference>